<dbReference type="InterPro" id="IPR018713">
    <property type="entry name" value="MPAB/Lcp_cat_dom"/>
</dbReference>
<reference evidence="2 3" key="1">
    <citation type="submission" date="2024-09" db="EMBL/GenBank/DDBJ databases">
        <authorList>
            <person name="Sun Q."/>
            <person name="Mori K."/>
        </authorList>
    </citation>
    <scope>NUCLEOTIDE SEQUENCE [LARGE SCALE GENOMIC DNA]</scope>
    <source>
        <strain evidence="2 3">NCAIM B.02415</strain>
    </source>
</reference>
<dbReference type="EMBL" id="JBHLTS010000023">
    <property type="protein sequence ID" value="MFC0515956.1"/>
    <property type="molecule type" value="Genomic_DNA"/>
</dbReference>
<keyword evidence="2" id="KW-0560">Oxidoreductase</keyword>
<evidence type="ECO:0000313" key="2">
    <source>
        <dbReference type="EMBL" id="MFC0515956.1"/>
    </source>
</evidence>
<sequence length="256" mass="29388">MDFFVDEHSIVRRIWGKADTILFIFAGAAAEFALNKAVDWLYFTGKLPADPLARLFSTVAYSRQIIFSEHDAALKAIDKINAIHKGVETSRGSQIPDWAYRDVLFLLIDLSIRSYELLEKPLSVAEKAEVFNVFNRVGIRMRLTDLPADYPHYLKMRKEHLETNLVNSAFTIDLYQQYKKHLGFARYQILKQAQLLTVPAQISQQLPLGKTAWLWPVLKVYKAIKNLKPGKFLRDALLPAQYKVQIQGMDQAYALN</sequence>
<organism evidence="2 3">
    <name type="scientific">Mucilaginibacter angelicae</name>
    <dbReference type="NCBI Taxonomy" id="869718"/>
    <lineage>
        <taxon>Bacteria</taxon>
        <taxon>Pseudomonadati</taxon>
        <taxon>Bacteroidota</taxon>
        <taxon>Sphingobacteriia</taxon>
        <taxon>Sphingobacteriales</taxon>
        <taxon>Sphingobacteriaceae</taxon>
        <taxon>Mucilaginibacter</taxon>
    </lineage>
</organism>
<dbReference type="GO" id="GO:0016491">
    <property type="term" value="F:oxidoreductase activity"/>
    <property type="evidence" value="ECO:0007669"/>
    <property type="project" value="UniProtKB-KW"/>
</dbReference>
<evidence type="ECO:0000313" key="3">
    <source>
        <dbReference type="Proteomes" id="UP001589828"/>
    </source>
</evidence>
<keyword evidence="3" id="KW-1185">Reference proteome</keyword>
<dbReference type="Proteomes" id="UP001589828">
    <property type="component" value="Unassembled WGS sequence"/>
</dbReference>
<name>A0ABV6L935_9SPHI</name>
<accession>A0ABV6L935</accession>
<comment type="caution">
    <text evidence="2">The sequence shown here is derived from an EMBL/GenBank/DDBJ whole genome shotgun (WGS) entry which is preliminary data.</text>
</comment>
<dbReference type="RefSeq" id="WP_377023758.1">
    <property type="nucleotide sequence ID" value="NZ_JBHLTS010000023.1"/>
</dbReference>
<dbReference type="Pfam" id="PF09995">
    <property type="entry name" value="MPAB_Lcp_cat"/>
    <property type="match status" value="1"/>
</dbReference>
<evidence type="ECO:0000259" key="1">
    <source>
        <dbReference type="Pfam" id="PF09995"/>
    </source>
</evidence>
<feature type="domain" description="ER-bound oxygenase mpaB/mpaB'/Rubber oxygenase catalytic" evidence="1">
    <location>
        <begin position="43"/>
        <end position="205"/>
    </location>
</feature>
<proteinExistence type="predicted"/>
<gene>
    <name evidence="2" type="ORF">ACFFGT_17160</name>
</gene>
<protein>
    <submittedName>
        <fullName evidence="2">Oxygenase MpaB family protein</fullName>
        <ecNumber evidence="2">1.-.-.-</ecNumber>
    </submittedName>
</protein>
<dbReference type="EC" id="1.-.-.-" evidence="2"/>